<evidence type="ECO:0000256" key="1">
    <source>
        <dbReference type="ARBA" id="ARBA00022741"/>
    </source>
</evidence>
<dbReference type="NCBIfam" id="NF003828">
    <property type="entry name" value="PRK05416.1"/>
    <property type="match status" value="1"/>
</dbReference>
<dbReference type="PIRSF" id="PIRSF005052">
    <property type="entry name" value="P-loopkin"/>
    <property type="match status" value="1"/>
</dbReference>
<dbReference type="PANTHER" id="PTHR30448">
    <property type="entry name" value="RNASE ADAPTER PROTEIN RAPZ"/>
    <property type="match status" value="1"/>
</dbReference>
<evidence type="ECO:0000313" key="12">
    <source>
        <dbReference type="Proteomes" id="UP000239720"/>
    </source>
</evidence>
<dbReference type="RefSeq" id="WP_101302728.1">
    <property type="nucleotide sequence ID" value="NZ_CP025197.1"/>
</dbReference>
<dbReference type="InterPro" id="IPR053931">
    <property type="entry name" value="RapZ_C"/>
</dbReference>
<evidence type="ECO:0000313" key="8">
    <source>
        <dbReference type="EMBL" id="PQQ65359.1"/>
    </source>
</evidence>
<dbReference type="EMBL" id="NEMB01000003">
    <property type="protein sequence ID" value="PQQ65359.1"/>
    <property type="molecule type" value="Genomic_DNA"/>
</dbReference>
<dbReference type="OrthoDB" id="9784461at2"/>
<dbReference type="InterPro" id="IPR005337">
    <property type="entry name" value="RapZ-like"/>
</dbReference>
<evidence type="ECO:0000313" key="11">
    <source>
        <dbReference type="Proteomes" id="UP000233534"/>
    </source>
</evidence>
<gene>
    <name evidence="10" type="ORF">B9R14_00075</name>
    <name evidence="8" type="ORF">B9R14_00260</name>
    <name evidence="9" type="ORF">B9R14_16575</name>
    <name evidence="7" type="ORF">HVS_12295</name>
</gene>
<evidence type="ECO:0000259" key="5">
    <source>
        <dbReference type="Pfam" id="PF03668"/>
    </source>
</evidence>
<evidence type="ECO:0000313" key="7">
    <source>
        <dbReference type="EMBL" id="AUG58336.1"/>
    </source>
</evidence>
<name>A0A2K9E9M2_9FIRM</name>
<accession>A0A2K9E9M2</accession>
<keyword evidence="2 4" id="KW-0067">ATP-binding</keyword>
<proteinExistence type="inferred from homology"/>
<dbReference type="EMBL" id="NEMB01000001">
    <property type="protein sequence ID" value="PQQ68418.1"/>
    <property type="molecule type" value="Genomic_DNA"/>
</dbReference>
<dbReference type="AlphaFoldDB" id="A0A2K9E9M2"/>
<keyword evidence="11" id="KW-1185">Reference proteome</keyword>
<keyword evidence="3 4" id="KW-0342">GTP-binding</keyword>
<dbReference type="PANTHER" id="PTHR30448:SF0">
    <property type="entry name" value="RNASE ADAPTER PROTEIN RAPZ"/>
    <property type="match status" value="1"/>
</dbReference>
<reference evidence="7 11" key="1">
    <citation type="submission" date="2017-12" db="EMBL/GenBank/DDBJ databases">
        <title>Complete genome sequence of Herbivorax saccincola GGR1, a novel Cellulosome-producing hydrolytic bacterium in a thermophilic biogas plant, established by Illumina and Nanopore MinION sequencing.</title>
        <authorList>
            <person name="Pechtl A."/>
            <person name="Ruckert C."/>
            <person name="Koeck D.E."/>
            <person name="Maus I."/>
            <person name="Winkler A."/>
            <person name="Kalinowski J."/>
            <person name="Puhler A."/>
            <person name="Schwarz W.W."/>
            <person name="Zverlov V.V."/>
            <person name="Schluter A."/>
            <person name="Liebl W."/>
        </authorList>
    </citation>
    <scope>NUCLEOTIDE SEQUENCE [LARGE SCALE GENOMIC DNA]</scope>
    <source>
        <strain evidence="7">GGR1</strain>
        <strain evidence="11">SR1</strain>
    </source>
</reference>
<evidence type="ECO:0000313" key="10">
    <source>
        <dbReference type="EMBL" id="PQQ68418.1"/>
    </source>
</evidence>
<feature type="binding site" evidence="4">
    <location>
        <begin position="59"/>
        <end position="62"/>
    </location>
    <ligand>
        <name>GTP</name>
        <dbReference type="ChEBI" id="CHEBI:37565"/>
    </ligand>
</feature>
<organism evidence="7 11">
    <name type="scientific">Acetivibrio saccincola</name>
    <dbReference type="NCBI Taxonomy" id="1677857"/>
    <lineage>
        <taxon>Bacteria</taxon>
        <taxon>Bacillati</taxon>
        <taxon>Bacillota</taxon>
        <taxon>Clostridia</taxon>
        <taxon>Eubacteriales</taxon>
        <taxon>Oscillospiraceae</taxon>
        <taxon>Acetivibrio</taxon>
    </lineage>
</organism>
<dbReference type="EMBL" id="CP025197">
    <property type="protein sequence ID" value="AUG58336.1"/>
    <property type="molecule type" value="Genomic_DNA"/>
</dbReference>
<protein>
    <submittedName>
        <fullName evidence="7">GlmZ(SRNA)-inactivating NTPase</fullName>
    </submittedName>
    <submittedName>
        <fullName evidence="8">RNase adaptor protein RapZ</fullName>
    </submittedName>
</protein>
<dbReference type="GO" id="GO:0005525">
    <property type="term" value="F:GTP binding"/>
    <property type="evidence" value="ECO:0007669"/>
    <property type="project" value="UniProtKB-UniRule"/>
</dbReference>
<dbReference type="InterPro" id="IPR053930">
    <property type="entry name" value="RapZ-like_N"/>
</dbReference>
<dbReference type="Proteomes" id="UP000239720">
    <property type="component" value="Unassembled WGS sequence"/>
</dbReference>
<dbReference type="KEGG" id="hsc:HVS_12295"/>
<keyword evidence="1 4" id="KW-0547">Nucleotide-binding</keyword>
<reference evidence="8 12" key="2">
    <citation type="journal article" date="2018" name="Syst. Appl. Microbiol.">
        <title>Characterization and high-quality draft genome sequence of Herbivorax saccincola A7, an anaerobic, alkaliphilic, thermophilic, cellulolytic, and xylanolytic bacterium.</title>
        <authorList>
            <person name="Aikawa S."/>
            <person name="Baramee S."/>
            <person name="Sermsathanaswadi J."/>
            <person name="Thianheng P."/>
            <person name="Tachaapaikoon C."/>
            <person name="Shikata A."/>
            <person name="Waeonukul R."/>
            <person name="Pason P."/>
            <person name="Ratanakhanokchai K."/>
            <person name="Kosugi A."/>
        </authorList>
    </citation>
    <scope>NUCLEOTIDE SEQUENCE [LARGE SCALE GENOMIC DNA]</scope>
    <source>
        <strain evidence="8 12">A7</strain>
    </source>
</reference>
<evidence type="ECO:0000256" key="3">
    <source>
        <dbReference type="ARBA" id="ARBA00023134"/>
    </source>
</evidence>
<feature type="domain" description="RapZ-like N-terminal" evidence="5">
    <location>
        <begin position="1"/>
        <end position="154"/>
    </location>
</feature>
<dbReference type="HAMAP" id="MF_00636">
    <property type="entry name" value="RapZ_like"/>
    <property type="match status" value="1"/>
</dbReference>
<evidence type="ECO:0000313" key="9">
    <source>
        <dbReference type="EMBL" id="PQQ68212.1"/>
    </source>
</evidence>
<dbReference type="Gene3D" id="3.40.50.300">
    <property type="entry name" value="P-loop containing nucleotide triphosphate hydrolases"/>
    <property type="match status" value="1"/>
</dbReference>
<evidence type="ECO:0000256" key="2">
    <source>
        <dbReference type="ARBA" id="ARBA00022840"/>
    </source>
</evidence>
<feature type="binding site" evidence="4">
    <location>
        <begin position="8"/>
        <end position="15"/>
    </location>
    <ligand>
        <name>ATP</name>
        <dbReference type="ChEBI" id="CHEBI:30616"/>
    </ligand>
</feature>
<dbReference type="Pfam" id="PF22740">
    <property type="entry name" value="PapZ_C"/>
    <property type="match status" value="1"/>
</dbReference>
<dbReference type="SUPFAM" id="SSF52540">
    <property type="entry name" value="P-loop containing nucleoside triphosphate hydrolases"/>
    <property type="match status" value="1"/>
</dbReference>
<dbReference type="Proteomes" id="UP000233534">
    <property type="component" value="Chromosome"/>
</dbReference>
<evidence type="ECO:0000259" key="6">
    <source>
        <dbReference type="Pfam" id="PF22740"/>
    </source>
</evidence>
<sequence length="285" mass="32709">MRLLIITGISGAGKSLVIKHLEDMGFYCVDNLPPLLIHKFVEICIQSRGKIDKIAMVIDIRGGELFNDLFPELKALKDLGILYEILFMEASDNVLIKRYKESRRTHPLSPEGRILEGIKKEREILKEIKKQATYIIDSSNLTPRQLKEELINIFEYGKKFNGIIINIISFGFKHGIPIDCDLVFDVRFIPNPYYIESMRNQTGKNELVRDYVLGFDETQCFLIKLREMLDFLIPNYIKEGKSQLVIGIGCTGGQHRSVAISEALFSHLSKKGHRVVINHRDMIKK</sequence>
<feature type="domain" description="RapZ C-terminal" evidence="6">
    <location>
        <begin position="164"/>
        <end position="282"/>
    </location>
</feature>
<evidence type="ECO:0000256" key="4">
    <source>
        <dbReference type="HAMAP-Rule" id="MF_00636"/>
    </source>
</evidence>
<dbReference type="GO" id="GO:0005524">
    <property type="term" value="F:ATP binding"/>
    <property type="evidence" value="ECO:0007669"/>
    <property type="project" value="UniProtKB-UniRule"/>
</dbReference>
<dbReference type="EMBL" id="NEMB01000003">
    <property type="protein sequence ID" value="PQQ68212.1"/>
    <property type="molecule type" value="Genomic_DNA"/>
</dbReference>
<dbReference type="InterPro" id="IPR027417">
    <property type="entry name" value="P-loop_NTPase"/>
</dbReference>
<dbReference type="Pfam" id="PF03668">
    <property type="entry name" value="RapZ-like_N"/>
    <property type="match status" value="1"/>
</dbReference>